<dbReference type="Proteomes" id="UP000190105">
    <property type="component" value="Unassembled WGS sequence"/>
</dbReference>
<name>A0A1T4Y7J0_9CLOT</name>
<dbReference type="InterPro" id="IPR011006">
    <property type="entry name" value="CheY-like_superfamily"/>
</dbReference>
<dbReference type="AlphaFoldDB" id="A0A1T4Y7J0"/>
<evidence type="ECO:0000313" key="8">
    <source>
        <dbReference type="Proteomes" id="UP000190105"/>
    </source>
</evidence>
<feature type="domain" description="Response regulatory" evidence="5">
    <location>
        <begin position="5"/>
        <end position="119"/>
    </location>
</feature>
<dbReference type="InterPro" id="IPR036388">
    <property type="entry name" value="WH-like_DNA-bd_sf"/>
</dbReference>
<feature type="modified residue" description="4-aspartylphosphate" evidence="4">
    <location>
        <position position="55"/>
    </location>
</feature>
<evidence type="ECO:0000256" key="4">
    <source>
        <dbReference type="PROSITE-ProRule" id="PRU00169"/>
    </source>
</evidence>
<keyword evidence="8" id="KW-1185">Reference proteome</keyword>
<dbReference type="InterPro" id="IPR005561">
    <property type="entry name" value="ANTAR"/>
</dbReference>
<evidence type="ECO:0000256" key="2">
    <source>
        <dbReference type="ARBA" id="ARBA00022553"/>
    </source>
</evidence>
<dbReference type="PIRSF" id="PIRSF036382">
    <property type="entry name" value="RR_antiterm"/>
    <property type="match status" value="1"/>
</dbReference>
<dbReference type="Pfam" id="PF00072">
    <property type="entry name" value="Response_reg"/>
    <property type="match status" value="1"/>
</dbReference>
<evidence type="ECO:0000259" key="6">
    <source>
        <dbReference type="PROSITE" id="PS50921"/>
    </source>
</evidence>
<dbReference type="PANTHER" id="PTHR44591">
    <property type="entry name" value="STRESS RESPONSE REGULATOR PROTEIN 1"/>
    <property type="match status" value="1"/>
</dbReference>
<evidence type="ECO:0000256" key="1">
    <source>
        <dbReference type="ARBA" id="ARBA00018672"/>
    </source>
</evidence>
<dbReference type="STRING" id="1147123.SAMN05443428_12526"/>
<dbReference type="RefSeq" id="WP_078697461.1">
    <property type="nucleotide sequence ID" value="NZ_FUYH01000025.1"/>
</dbReference>
<evidence type="ECO:0000313" key="7">
    <source>
        <dbReference type="EMBL" id="SKA97498.1"/>
    </source>
</evidence>
<keyword evidence="2 4" id="KW-0597">Phosphoprotein</keyword>
<dbReference type="GO" id="GO:0000160">
    <property type="term" value="P:phosphorelay signal transduction system"/>
    <property type="evidence" value="ECO:0007669"/>
    <property type="project" value="InterPro"/>
</dbReference>
<proteinExistence type="predicted"/>
<dbReference type="InterPro" id="IPR001789">
    <property type="entry name" value="Sig_transdc_resp-reg_receiver"/>
</dbReference>
<gene>
    <name evidence="7" type="ORF">SAMN05443428_12526</name>
</gene>
<reference evidence="8" key="1">
    <citation type="submission" date="2017-02" db="EMBL/GenBank/DDBJ databases">
        <authorList>
            <person name="Varghese N."/>
            <person name="Submissions S."/>
        </authorList>
    </citation>
    <scope>NUCLEOTIDE SEQUENCE [LARGE SCALE GENOMIC DNA]</scope>
    <source>
        <strain evidence="8">USBA 833</strain>
    </source>
</reference>
<protein>
    <recommendedName>
        <fullName evidence="1">Stage 0 sporulation protein A homolog</fullName>
    </recommendedName>
</protein>
<dbReference type="GO" id="GO:0003723">
    <property type="term" value="F:RNA binding"/>
    <property type="evidence" value="ECO:0007669"/>
    <property type="project" value="InterPro"/>
</dbReference>
<dbReference type="PROSITE" id="PS50110">
    <property type="entry name" value="RESPONSE_REGULATORY"/>
    <property type="match status" value="1"/>
</dbReference>
<accession>A0A1T4Y7J0</accession>
<dbReference type="SMART" id="SM01012">
    <property type="entry name" value="ANTAR"/>
    <property type="match status" value="1"/>
</dbReference>
<dbReference type="InterPro" id="IPR050595">
    <property type="entry name" value="Bact_response_regulator"/>
</dbReference>
<feature type="domain" description="ANTAR" evidence="6">
    <location>
        <begin position="118"/>
        <end position="179"/>
    </location>
</feature>
<dbReference type="PROSITE" id="PS50921">
    <property type="entry name" value="ANTAR"/>
    <property type="match status" value="1"/>
</dbReference>
<organism evidence="7 8">
    <name type="scientific">Caloramator quimbayensis</name>
    <dbReference type="NCBI Taxonomy" id="1147123"/>
    <lineage>
        <taxon>Bacteria</taxon>
        <taxon>Bacillati</taxon>
        <taxon>Bacillota</taxon>
        <taxon>Clostridia</taxon>
        <taxon>Eubacteriales</taxon>
        <taxon>Clostridiaceae</taxon>
        <taxon>Caloramator</taxon>
    </lineage>
</organism>
<dbReference type="SUPFAM" id="SSF52172">
    <property type="entry name" value="CheY-like"/>
    <property type="match status" value="1"/>
</dbReference>
<dbReference type="PANTHER" id="PTHR44591:SF3">
    <property type="entry name" value="RESPONSE REGULATORY DOMAIN-CONTAINING PROTEIN"/>
    <property type="match status" value="1"/>
</dbReference>
<dbReference type="OrthoDB" id="9808843at2"/>
<evidence type="ECO:0000256" key="3">
    <source>
        <dbReference type="ARBA" id="ARBA00024867"/>
    </source>
</evidence>
<evidence type="ECO:0000259" key="5">
    <source>
        <dbReference type="PROSITE" id="PS50110"/>
    </source>
</evidence>
<comment type="function">
    <text evidence="3">May play the central regulatory role in sporulation. It may be an element of the effector pathway responsible for the activation of sporulation genes in response to nutritional stress. Spo0A may act in concert with spo0H (a sigma factor) to control the expression of some genes that are critical to the sporulation process.</text>
</comment>
<dbReference type="CDD" id="cd00156">
    <property type="entry name" value="REC"/>
    <property type="match status" value="1"/>
</dbReference>
<dbReference type="InterPro" id="IPR008327">
    <property type="entry name" value="Sig_transdc_resp-reg_antiterm"/>
</dbReference>
<dbReference type="EMBL" id="FUYH01000025">
    <property type="protein sequence ID" value="SKA97498.1"/>
    <property type="molecule type" value="Genomic_DNA"/>
</dbReference>
<dbReference type="Gene3D" id="1.10.10.10">
    <property type="entry name" value="Winged helix-like DNA-binding domain superfamily/Winged helix DNA-binding domain"/>
    <property type="match status" value="1"/>
</dbReference>
<dbReference type="Pfam" id="PF03861">
    <property type="entry name" value="ANTAR"/>
    <property type="match status" value="1"/>
</dbReference>
<sequence length="188" mass="21549">MLHLRIIIGDNDEKFLINTSSQLKNMGYNVVDTDTSGTSLIRKIRSLKPDAVLVDVNLKGISGFEISNIVEGEGICPCIIMLKTNPSEYAVKLQQKLIYAYLQKPLIISNVEYVIDNAYISFKKIIELNREIKERKTIEKAKGFLMKNYNMSEEKAYEYIRKKSMDKSISMYKVALAIIDIINKKEDL</sequence>
<dbReference type="SMART" id="SM00448">
    <property type="entry name" value="REC"/>
    <property type="match status" value="1"/>
</dbReference>
<dbReference type="Gene3D" id="3.40.50.2300">
    <property type="match status" value="1"/>
</dbReference>